<dbReference type="RefSeq" id="WP_319979407.1">
    <property type="nucleotide sequence ID" value="NZ_JAXAVU010000014.1"/>
</dbReference>
<reference evidence="1 2" key="1">
    <citation type="submission" date="2023-11" db="EMBL/GenBank/DDBJ databases">
        <title>Lentzea sokolovensis, sp. nov., Lentzea kristufkii, sp. nov., and Lentzea miocenensis, sp. nov., rare actinobacteria from Sokolov Coal Basin, Miocene lacustrine sediment, Czech Republic.</title>
        <authorList>
            <person name="Lara A."/>
            <person name="Kotroba L."/>
            <person name="Nouioui I."/>
            <person name="Neumann-Schaal M."/>
            <person name="Mast Y."/>
            <person name="Chronakova A."/>
        </authorList>
    </citation>
    <scope>NUCLEOTIDE SEQUENCE [LARGE SCALE GENOMIC DNA]</scope>
    <source>
        <strain evidence="1 2">BCCO 10_0061</strain>
    </source>
</reference>
<sequence>MANEERIHTSVASHAGGVFLAMIRESEETLAGATALAHLAHHSQGLHNFSVDRLAPDDPRRTELVALGRRLSLLHKDFSDSLRGARTASLIRMVLQTSEGAAICTSVQPGDLIVGVTFAKSGEELLPGMPEVVSADSAVARLSTGLRARTRQPSYNPGGWETAGDEFSPFIGSVEPVASLRVPGARGAGRMEDALKEVLRRRELHFVAYHVDGQVAVAGDTFDAPELAPFFVQISAGVRRRFYSSFSRELSASVTSLNRTLTPMPGGRLLRLVLDVEQGAVYYYRLGAGRYLFGVTLDQSRVAHADLHMAELARLMAADE</sequence>
<accession>A0ABU4V6D1</accession>
<dbReference type="Proteomes" id="UP001285352">
    <property type="component" value="Unassembled WGS sequence"/>
</dbReference>
<evidence type="ECO:0008006" key="3">
    <source>
        <dbReference type="Google" id="ProtNLM"/>
    </source>
</evidence>
<evidence type="ECO:0000313" key="2">
    <source>
        <dbReference type="Proteomes" id="UP001285352"/>
    </source>
</evidence>
<name>A0ABU4V6D1_9PSEU</name>
<dbReference type="EMBL" id="JAXAVU010000014">
    <property type="protein sequence ID" value="MDX8147351.1"/>
    <property type="molecule type" value="Genomic_DNA"/>
</dbReference>
<proteinExistence type="predicted"/>
<comment type="caution">
    <text evidence="1">The sequence shown here is derived from an EMBL/GenBank/DDBJ whole genome shotgun (WGS) entry which is preliminary data.</text>
</comment>
<keyword evidence="2" id="KW-1185">Reference proteome</keyword>
<gene>
    <name evidence="1" type="ORF">SK854_34940</name>
</gene>
<protein>
    <recommendedName>
        <fullName evidence="3">Roadblock/LAMTOR2 domain-containing protein</fullName>
    </recommendedName>
</protein>
<evidence type="ECO:0000313" key="1">
    <source>
        <dbReference type="EMBL" id="MDX8147351.1"/>
    </source>
</evidence>
<organism evidence="1 2">
    <name type="scientific">Lentzea sokolovensis</name>
    <dbReference type="NCBI Taxonomy" id="3095429"/>
    <lineage>
        <taxon>Bacteria</taxon>
        <taxon>Bacillati</taxon>
        <taxon>Actinomycetota</taxon>
        <taxon>Actinomycetes</taxon>
        <taxon>Pseudonocardiales</taxon>
        <taxon>Pseudonocardiaceae</taxon>
        <taxon>Lentzea</taxon>
    </lineage>
</organism>